<dbReference type="GO" id="GO:0004383">
    <property type="term" value="F:guanylate cyclase activity"/>
    <property type="evidence" value="ECO:0007669"/>
    <property type="project" value="TreeGrafter"/>
</dbReference>
<evidence type="ECO:0000256" key="3">
    <source>
        <dbReference type="ARBA" id="ARBA00022741"/>
    </source>
</evidence>
<evidence type="ECO:0000256" key="1">
    <source>
        <dbReference type="ARBA" id="ARBA00004370"/>
    </source>
</evidence>
<protein>
    <submittedName>
        <fullName evidence="9">Si:ch211-215j19.12</fullName>
    </submittedName>
</protein>
<dbReference type="Gene3D" id="3.30.70.1230">
    <property type="entry name" value="Nucleotide cyclase"/>
    <property type="match status" value="2"/>
</dbReference>
<dbReference type="GO" id="GO:0005886">
    <property type="term" value="C:plasma membrane"/>
    <property type="evidence" value="ECO:0007669"/>
    <property type="project" value="TreeGrafter"/>
</dbReference>
<dbReference type="InterPro" id="IPR029787">
    <property type="entry name" value="Nucleotide_cyclase"/>
</dbReference>
<dbReference type="PROSITE" id="PS50125">
    <property type="entry name" value="GUANYLATE_CYCLASE_2"/>
    <property type="match status" value="1"/>
</dbReference>
<accession>A0A8C4N8N8</accession>
<dbReference type="PANTHER" id="PTHR11920:SF497">
    <property type="entry name" value="GUANYLATE CYCLASE"/>
    <property type="match status" value="1"/>
</dbReference>
<evidence type="ECO:0000313" key="10">
    <source>
        <dbReference type="Proteomes" id="UP000694388"/>
    </source>
</evidence>
<organism evidence="9 10">
    <name type="scientific">Eptatretus burgeri</name>
    <name type="common">Inshore hagfish</name>
    <dbReference type="NCBI Taxonomy" id="7764"/>
    <lineage>
        <taxon>Eukaryota</taxon>
        <taxon>Metazoa</taxon>
        <taxon>Chordata</taxon>
        <taxon>Craniata</taxon>
        <taxon>Vertebrata</taxon>
        <taxon>Cyclostomata</taxon>
        <taxon>Myxini</taxon>
        <taxon>Myxiniformes</taxon>
        <taxon>Myxinidae</taxon>
        <taxon>Eptatretinae</taxon>
        <taxon>Eptatretus</taxon>
    </lineage>
</organism>
<name>A0A8C4N8N8_EPTBU</name>
<keyword evidence="10" id="KW-1185">Reference proteome</keyword>
<dbReference type="InterPro" id="IPR001054">
    <property type="entry name" value="A/G_cyclase"/>
</dbReference>
<dbReference type="PANTHER" id="PTHR11920">
    <property type="entry name" value="GUANYLYL CYCLASE"/>
    <property type="match status" value="1"/>
</dbReference>
<evidence type="ECO:0000256" key="4">
    <source>
        <dbReference type="ARBA" id="ARBA00022989"/>
    </source>
</evidence>
<reference evidence="9" key="2">
    <citation type="submission" date="2025-09" db="UniProtKB">
        <authorList>
            <consortium name="Ensembl"/>
        </authorList>
    </citation>
    <scope>IDENTIFICATION</scope>
</reference>
<dbReference type="InterPro" id="IPR050401">
    <property type="entry name" value="Cyclic_nucleotide_synthase"/>
</dbReference>
<keyword evidence="4" id="KW-1133">Transmembrane helix</keyword>
<evidence type="ECO:0000259" key="8">
    <source>
        <dbReference type="PROSITE" id="PS50125"/>
    </source>
</evidence>
<feature type="region of interest" description="Disordered" evidence="7">
    <location>
        <begin position="156"/>
        <end position="187"/>
    </location>
</feature>
<dbReference type="GO" id="GO:0001653">
    <property type="term" value="F:peptide receptor activity"/>
    <property type="evidence" value="ECO:0007669"/>
    <property type="project" value="TreeGrafter"/>
</dbReference>
<keyword evidence="6" id="KW-0456">Lyase</keyword>
<keyword evidence="3" id="KW-0547">Nucleotide-binding</keyword>
<keyword evidence="2" id="KW-0812">Transmembrane</keyword>
<evidence type="ECO:0000256" key="2">
    <source>
        <dbReference type="ARBA" id="ARBA00022692"/>
    </source>
</evidence>
<dbReference type="Pfam" id="PF00211">
    <property type="entry name" value="Guanylate_cyc"/>
    <property type="match status" value="2"/>
</dbReference>
<dbReference type="AlphaFoldDB" id="A0A8C4N8N8"/>
<dbReference type="SUPFAM" id="SSF55073">
    <property type="entry name" value="Nucleotide cyclase"/>
    <property type="match status" value="1"/>
</dbReference>
<keyword evidence="5" id="KW-0472">Membrane</keyword>
<dbReference type="GO" id="GO:0004016">
    <property type="term" value="F:adenylate cyclase activity"/>
    <property type="evidence" value="ECO:0007669"/>
    <property type="project" value="TreeGrafter"/>
</dbReference>
<evidence type="ECO:0000256" key="7">
    <source>
        <dbReference type="SAM" id="MobiDB-lite"/>
    </source>
</evidence>
<dbReference type="Proteomes" id="UP000694388">
    <property type="component" value="Unplaced"/>
</dbReference>
<evidence type="ECO:0000313" key="9">
    <source>
        <dbReference type="Ensembl" id="ENSEBUP00000002470.1"/>
    </source>
</evidence>
<dbReference type="GO" id="GO:0035556">
    <property type="term" value="P:intracellular signal transduction"/>
    <property type="evidence" value="ECO:0007669"/>
    <property type="project" value="InterPro"/>
</dbReference>
<sequence>MVASGLPERNGDAHAHEIAKMALDLITAVRQVPIPHSPNERLQMRVGAHSAQKIQISAAMLQELSSDPGYHFEYRGEIDVKGKGPMRTYWLLGHRDYSVQNDSLVCKLRPIHRNADSVLNEQSRALQAGPCTGFDESAEGVFLKRNTQTSVAVIEASSGMSRNRNDLVGPPQEEEDERNTHLPGQVT</sequence>
<evidence type="ECO:0000256" key="5">
    <source>
        <dbReference type="ARBA" id="ARBA00023136"/>
    </source>
</evidence>
<reference evidence="9" key="1">
    <citation type="submission" date="2025-08" db="UniProtKB">
        <authorList>
            <consortium name="Ensembl"/>
        </authorList>
    </citation>
    <scope>IDENTIFICATION</scope>
</reference>
<dbReference type="GO" id="GO:0007168">
    <property type="term" value="P:receptor guanylyl cyclase signaling pathway"/>
    <property type="evidence" value="ECO:0007669"/>
    <property type="project" value="TreeGrafter"/>
</dbReference>
<evidence type="ECO:0000256" key="6">
    <source>
        <dbReference type="ARBA" id="ARBA00023239"/>
    </source>
</evidence>
<proteinExistence type="predicted"/>
<dbReference type="CDD" id="cd07302">
    <property type="entry name" value="CHD"/>
    <property type="match status" value="1"/>
</dbReference>
<dbReference type="Ensembl" id="ENSEBUT00000002825.1">
    <property type="protein sequence ID" value="ENSEBUP00000002470.1"/>
    <property type="gene ID" value="ENSEBUG00000001908.1"/>
</dbReference>
<comment type="subcellular location">
    <subcellularLocation>
        <location evidence="1">Membrane</location>
    </subcellularLocation>
</comment>
<feature type="domain" description="Guanylate cyclase" evidence="8">
    <location>
        <begin position="1"/>
        <end position="50"/>
    </location>
</feature>
<dbReference type="GO" id="GO:0000166">
    <property type="term" value="F:nucleotide binding"/>
    <property type="evidence" value="ECO:0007669"/>
    <property type="project" value="UniProtKB-KW"/>
</dbReference>
<dbReference type="GeneTree" id="ENSGT00940000165284"/>